<name>A0A2N1PLK9_9BACT</name>
<organism evidence="2 3">
    <name type="scientific">Candidatus Wallbacteria bacterium HGW-Wallbacteria-1</name>
    <dbReference type="NCBI Taxonomy" id="2013854"/>
    <lineage>
        <taxon>Bacteria</taxon>
        <taxon>Candidatus Walliibacteriota</taxon>
    </lineage>
</organism>
<dbReference type="EMBL" id="PGXC01000024">
    <property type="protein sequence ID" value="PKK89162.1"/>
    <property type="molecule type" value="Genomic_DNA"/>
</dbReference>
<feature type="region of interest" description="Disordered" evidence="1">
    <location>
        <begin position="87"/>
        <end position="126"/>
    </location>
</feature>
<gene>
    <name evidence="2" type="ORF">CVV64_15765</name>
</gene>
<dbReference type="AlphaFoldDB" id="A0A2N1PLK9"/>
<evidence type="ECO:0000256" key="1">
    <source>
        <dbReference type="SAM" id="MobiDB-lite"/>
    </source>
</evidence>
<evidence type="ECO:0000313" key="3">
    <source>
        <dbReference type="Proteomes" id="UP000233256"/>
    </source>
</evidence>
<evidence type="ECO:0000313" key="2">
    <source>
        <dbReference type="EMBL" id="PKK89162.1"/>
    </source>
</evidence>
<comment type="caution">
    <text evidence="2">The sequence shown here is derived from an EMBL/GenBank/DDBJ whole genome shotgun (WGS) entry which is preliminary data.</text>
</comment>
<proteinExistence type="predicted"/>
<sequence>MESVENPIVEHSYVYVKNIPTKWKDSFGFAIGDFPPQPPGYSPVTWKLTMLEGADNYLLTNPEGTKYRMHKEDEGHWRHWDVLEPGADKQEQYPPGSGKQKPDQAKCGKNQSKTDPNGDASPWDPSKHMMVNQMIESGDLLYVAPLLVNPTMAIPALDLTTPVIRPWNIEIPFFRILPIGF</sequence>
<protein>
    <submittedName>
        <fullName evidence="2">Uncharacterized protein</fullName>
    </submittedName>
</protein>
<reference evidence="2 3" key="1">
    <citation type="journal article" date="2017" name="ISME J.">
        <title>Potential for microbial H2 and metal transformations associated with novel bacteria and archaea in deep terrestrial subsurface sediments.</title>
        <authorList>
            <person name="Hernsdorf A.W."/>
            <person name="Amano Y."/>
            <person name="Miyakawa K."/>
            <person name="Ise K."/>
            <person name="Suzuki Y."/>
            <person name="Anantharaman K."/>
            <person name="Probst A."/>
            <person name="Burstein D."/>
            <person name="Thomas B.C."/>
            <person name="Banfield J.F."/>
        </authorList>
    </citation>
    <scope>NUCLEOTIDE SEQUENCE [LARGE SCALE GENOMIC DNA]</scope>
    <source>
        <strain evidence="2">HGW-Wallbacteria-1</strain>
    </source>
</reference>
<accession>A0A2N1PLK9</accession>
<dbReference type="Proteomes" id="UP000233256">
    <property type="component" value="Unassembled WGS sequence"/>
</dbReference>